<evidence type="ECO:0000256" key="1">
    <source>
        <dbReference type="SAM" id="MobiDB-lite"/>
    </source>
</evidence>
<keyword evidence="3" id="KW-1185">Reference proteome</keyword>
<protein>
    <recommendedName>
        <fullName evidence="4">Gag-pol polyprotein</fullName>
    </recommendedName>
</protein>
<sequence>MIADMMSMMSLFVGGLPRLSDKESREVMLICDMGIVKLMIHMQQVEDDKLRDREGFKNKRVKTSWNEFGQQKSNVNRSSFQHKQK</sequence>
<feature type="region of interest" description="Disordered" evidence="1">
    <location>
        <begin position="61"/>
        <end position="85"/>
    </location>
</feature>
<evidence type="ECO:0000313" key="3">
    <source>
        <dbReference type="Proteomes" id="UP001234989"/>
    </source>
</evidence>
<gene>
    <name evidence="2" type="ORF">MTR67_036043</name>
</gene>
<accession>A0AAF0UBA2</accession>
<name>A0AAF0UBA2_SOLVR</name>
<organism evidence="2 3">
    <name type="scientific">Solanum verrucosum</name>
    <dbReference type="NCBI Taxonomy" id="315347"/>
    <lineage>
        <taxon>Eukaryota</taxon>
        <taxon>Viridiplantae</taxon>
        <taxon>Streptophyta</taxon>
        <taxon>Embryophyta</taxon>
        <taxon>Tracheophyta</taxon>
        <taxon>Spermatophyta</taxon>
        <taxon>Magnoliopsida</taxon>
        <taxon>eudicotyledons</taxon>
        <taxon>Gunneridae</taxon>
        <taxon>Pentapetalae</taxon>
        <taxon>asterids</taxon>
        <taxon>lamiids</taxon>
        <taxon>Solanales</taxon>
        <taxon>Solanaceae</taxon>
        <taxon>Solanoideae</taxon>
        <taxon>Solaneae</taxon>
        <taxon>Solanum</taxon>
    </lineage>
</organism>
<evidence type="ECO:0000313" key="2">
    <source>
        <dbReference type="EMBL" id="WMV42658.1"/>
    </source>
</evidence>
<proteinExistence type="predicted"/>
<dbReference type="Proteomes" id="UP001234989">
    <property type="component" value="Chromosome 8"/>
</dbReference>
<reference evidence="2" key="1">
    <citation type="submission" date="2023-08" db="EMBL/GenBank/DDBJ databases">
        <title>A de novo genome assembly of Solanum verrucosum Schlechtendal, a Mexican diploid species geographically isolated from the other diploid A-genome species in potato relatives.</title>
        <authorList>
            <person name="Hosaka K."/>
        </authorList>
    </citation>
    <scope>NUCLEOTIDE SEQUENCE</scope>
    <source>
        <tissue evidence="2">Young leaves</tissue>
    </source>
</reference>
<evidence type="ECO:0008006" key="4">
    <source>
        <dbReference type="Google" id="ProtNLM"/>
    </source>
</evidence>
<dbReference type="EMBL" id="CP133619">
    <property type="protein sequence ID" value="WMV42658.1"/>
    <property type="molecule type" value="Genomic_DNA"/>
</dbReference>
<feature type="compositionally biased region" description="Polar residues" evidence="1">
    <location>
        <begin position="63"/>
        <end position="79"/>
    </location>
</feature>
<dbReference type="AlphaFoldDB" id="A0AAF0UBA2"/>